<comment type="function">
    <text evidence="5">Bidirectionally degrades single-stranded DNA into large acid-insoluble oligonucleotides, which are then degraded further into small acid-soluble oligonucleotides.</text>
</comment>
<reference evidence="9 10" key="1">
    <citation type="submission" date="2019-08" db="EMBL/GenBank/DDBJ databases">
        <title>Complete genome sequence of Candidatus Uab amorphum.</title>
        <authorList>
            <person name="Shiratori T."/>
            <person name="Suzuki S."/>
            <person name="Kakizawa Y."/>
            <person name="Ishida K."/>
        </authorList>
    </citation>
    <scope>NUCLEOTIDE SEQUENCE [LARGE SCALE GENOMIC DNA]</scope>
    <source>
        <strain evidence="9 10">SRT547</strain>
    </source>
</reference>
<sequence length="459" mass="52404">MPESEQRAYTVTELTQHIKSRIEQMGRVWLTGEISGYTSHSSGHAYLTLKDEESQISALIWRNTAKNLDFALRNGQQVLVSADMTIYGPQSKYQVIIQTIELRGSGALQVAFEKLKQRLKKEGLFSVERKRKLPYLPRKIAVVTSPTGAAVKDILNVIARRYPHVEIYVIPVRVQGEGSAEQVAAAIRFVNSEPQLKIDVMIVGRGGGSPEDLWAFNEEPVAYAIYESKIPVISAVGHEVDFTISDLVADKRALTPTEAGELVLPRFDLLKDQLRYLENRLKKAMDNRLDKARAHVMRLGSHRALTKPMERVRYSEQRLHMLFQKMKSLCERNVSRKQHQLTRMHGKLMAKEPSKKIDFYAQRFKEFSGRIERAMNKRCEWEQRRLQNLTGHLEALSPLSVISRGYSITYNQGGKILQDANDVNAGEHMWTRLANTWIRSRVEKTGTKSITDNSSNTRE</sequence>
<protein>
    <recommendedName>
        <fullName evidence="5">Exodeoxyribonuclease 7 large subunit</fullName>
        <ecNumber evidence="5">3.1.11.6</ecNumber>
    </recommendedName>
    <alternativeName>
        <fullName evidence="5">Exodeoxyribonuclease VII large subunit</fullName>
        <shortName evidence="5">Exonuclease VII large subunit</shortName>
    </alternativeName>
</protein>
<evidence type="ECO:0000256" key="3">
    <source>
        <dbReference type="ARBA" id="ARBA00022801"/>
    </source>
</evidence>
<dbReference type="CDD" id="cd04489">
    <property type="entry name" value="ExoVII_LU_OBF"/>
    <property type="match status" value="1"/>
</dbReference>
<dbReference type="InterPro" id="IPR003753">
    <property type="entry name" value="Exonuc_VII_L"/>
</dbReference>
<organism evidence="9 10">
    <name type="scientific">Uabimicrobium amorphum</name>
    <dbReference type="NCBI Taxonomy" id="2596890"/>
    <lineage>
        <taxon>Bacteria</taxon>
        <taxon>Pseudomonadati</taxon>
        <taxon>Planctomycetota</taxon>
        <taxon>Candidatus Uabimicrobiia</taxon>
        <taxon>Candidatus Uabimicrobiales</taxon>
        <taxon>Candidatus Uabimicrobiaceae</taxon>
        <taxon>Candidatus Uabimicrobium</taxon>
    </lineage>
</organism>
<keyword evidence="10" id="KW-1185">Reference proteome</keyword>
<dbReference type="PANTHER" id="PTHR30008:SF0">
    <property type="entry name" value="EXODEOXYRIBONUCLEASE 7 LARGE SUBUNIT"/>
    <property type="match status" value="1"/>
</dbReference>
<dbReference type="RefSeq" id="WP_151967767.1">
    <property type="nucleotide sequence ID" value="NZ_AP019860.1"/>
</dbReference>
<dbReference type="OrthoDB" id="9802795at2"/>
<evidence type="ECO:0000256" key="6">
    <source>
        <dbReference type="RuleBase" id="RU004355"/>
    </source>
</evidence>
<evidence type="ECO:0000256" key="2">
    <source>
        <dbReference type="ARBA" id="ARBA00022722"/>
    </source>
</evidence>
<comment type="subcellular location">
    <subcellularLocation>
        <location evidence="5 6">Cytoplasm</location>
    </subcellularLocation>
</comment>
<dbReference type="GO" id="GO:0003676">
    <property type="term" value="F:nucleic acid binding"/>
    <property type="evidence" value="ECO:0007669"/>
    <property type="project" value="InterPro"/>
</dbReference>
<dbReference type="GO" id="GO:0005737">
    <property type="term" value="C:cytoplasm"/>
    <property type="evidence" value="ECO:0007669"/>
    <property type="project" value="UniProtKB-SubCell"/>
</dbReference>
<dbReference type="Pfam" id="PF02601">
    <property type="entry name" value="Exonuc_VII_L"/>
    <property type="match status" value="1"/>
</dbReference>
<evidence type="ECO:0000256" key="1">
    <source>
        <dbReference type="ARBA" id="ARBA00022490"/>
    </source>
</evidence>
<comment type="subunit">
    <text evidence="5">Heterooligomer composed of large and small subunits.</text>
</comment>
<name>A0A5S9ILK0_UABAM</name>
<dbReference type="AlphaFoldDB" id="A0A5S9ILK0"/>
<dbReference type="KEGG" id="uam:UABAM_01925"/>
<proteinExistence type="inferred from homology"/>
<keyword evidence="1 5" id="KW-0963">Cytoplasm</keyword>
<dbReference type="InterPro" id="IPR025824">
    <property type="entry name" value="OB-fold_nuc-bd_dom"/>
</dbReference>
<dbReference type="NCBIfam" id="TIGR00237">
    <property type="entry name" value="xseA"/>
    <property type="match status" value="1"/>
</dbReference>
<dbReference type="GO" id="GO:0006308">
    <property type="term" value="P:DNA catabolic process"/>
    <property type="evidence" value="ECO:0007669"/>
    <property type="project" value="UniProtKB-UniRule"/>
</dbReference>
<dbReference type="HAMAP" id="MF_00378">
    <property type="entry name" value="Exonuc_7_L"/>
    <property type="match status" value="1"/>
</dbReference>
<evidence type="ECO:0000256" key="4">
    <source>
        <dbReference type="ARBA" id="ARBA00022839"/>
    </source>
</evidence>
<dbReference type="Proteomes" id="UP000326354">
    <property type="component" value="Chromosome"/>
</dbReference>
<evidence type="ECO:0000313" key="10">
    <source>
        <dbReference type="Proteomes" id="UP000326354"/>
    </source>
</evidence>
<keyword evidence="2 5" id="KW-0540">Nuclease</keyword>
<dbReference type="EMBL" id="AP019860">
    <property type="protein sequence ID" value="BBM83572.1"/>
    <property type="molecule type" value="Genomic_DNA"/>
</dbReference>
<evidence type="ECO:0000313" key="9">
    <source>
        <dbReference type="EMBL" id="BBM83572.1"/>
    </source>
</evidence>
<gene>
    <name evidence="5" type="primary">xseA</name>
    <name evidence="9" type="ORF">UABAM_01925</name>
</gene>
<evidence type="ECO:0000259" key="7">
    <source>
        <dbReference type="Pfam" id="PF02601"/>
    </source>
</evidence>
<comment type="catalytic activity">
    <reaction evidence="5 6">
        <text>Exonucleolytic cleavage in either 5'- to 3'- or 3'- to 5'-direction to yield nucleoside 5'-phosphates.</text>
        <dbReference type="EC" id="3.1.11.6"/>
    </reaction>
</comment>
<evidence type="ECO:0000256" key="5">
    <source>
        <dbReference type="HAMAP-Rule" id="MF_00378"/>
    </source>
</evidence>
<dbReference type="GO" id="GO:0009318">
    <property type="term" value="C:exodeoxyribonuclease VII complex"/>
    <property type="evidence" value="ECO:0007669"/>
    <property type="project" value="UniProtKB-UniRule"/>
</dbReference>
<comment type="similarity">
    <text evidence="5 6">Belongs to the XseA family.</text>
</comment>
<evidence type="ECO:0000259" key="8">
    <source>
        <dbReference type="Pfam" id="PF13742"/>
    </source>
</evidence>
<dbReference type="InterPro" id="IPR020579">
    <property type="entry name" value="Exonuc_VII_lsu_C"/>
</dbReference>
<keyword evidence="3 5" id="KW-0378">Hydrolase</keyword>
<feature type="domain" description="OB-fold nucleic acid binding" evidence="8">
    <location>
        <begin position="9"/>
        <end position="101"/>
    </location>
</feature>
<keyword evidence="4 5" id="KW-0269">Exonuclease</keyword>
<dbReference type="PANTHER" id="PTHR30008">
    <property type="entry name" value="EXODEOXYRIBONUCLEASE 7 LARGE SUBUNIT"/>
    <property type="match status" value="1"/>
</dbReference>
<feature type="domain" description="Exonuclease VII large subunit C-terminal" evidence="7">
    <location>
        <begin position="124"/>
        <end position="440"/>
    </location>
</feature>
<accession>A0A5S9ILK0</accession>
<dbReference type="EC" id="3.1.11.6" evidence="5"/>
<dbReference type="Pfam" id="PF13742">
    <property type="entry name" value="tRNA_anti_2"/>
    <property type="match status" value="1"/>
</dbReference>
<dbReference type="GO" id="GO:0008855">
    <property type="term" value="F:exodeoxyribonuclease VII activity"/>
    <property type="evidence" value="ECO:0007669"/>
    <property type="project" value="UniProtKB-UniRule"/>
</dbReference>